<evidence type="ECO:0008006" key="4">
    <source>
        <dbReference type="Google" id="ProtNLM"/>
    </source>
</evidence>
<comment type="caution">
    <text evidence="2">The sequence shown here is derived from an EMBL/GenBank/DDBJ whole genome shotgun (WGS) entry which is preliminary data.</text>
</comment>
<dbReference type="AlphaFoldDB" id="A0A1F6WLW2"/>
<accession>A0A1F6WLW2</accession>
<evidence type="ECO:0000256" key="1">
    <source>
        <dbReference type="SAM" id="Phobius"/>
    </source>
</evidence>
<dbReference type="Proteomes" id="UP000179880">
    <property type="component" value="Unassembled WGS sequence"/>
</dbReference>
<evidence type="ECO:0000313" key="3">
    <source>
        <dbReference type="Proteomes" id="UP000179880"/>
    </source>
</evidence>
<keyword evidence="1" id="KW-0472">Membrane</keyword>
<protein>
    <recommendedName>
        <fullName evidence="4">Type 4 fimbrial biogenesis protein PilX N-terminal domain-containing protein</fullName>
    </recommendedName>
</protein>
<name>A0A1F6WLW2_9BACT</name>
<keyword evidence="1" id="KW-0812">Transmembrane</keyword>
<evidence type="ECO:0000313" key="2">
    <source>
        <dbReference type="EMBL" id="OGI82869.1"/>
    </source>
</evidence>
<reference evidence="2 3" key="1">
    <citation type="journal article" date="2016" name="Nat. Commun.">
        <title>Thousands of microbial genomes shed light on interconnected biogeochemical processes in an aquifer system.</title>
        <authorList>
            <person name="Anantharaman K."/>
            <person name="Brown C.T."/>
            <person name="Hug L.A."/>
            <person name="Sharon I."/>
            <person name="Castelle C.J."/>
            <person name="Probst A.J."/>
            <person name="Thomas B.C."/>
            <person name="Singh A."/>
            <person name="Wilkins M.J."/>
            <person name="Karaoz U."/>
            <person name="Brodie E.L."/>
            <person name="Williams K.H."/>
            <person name="Hubbard S.S."/>
            <person name="Banfield J.F."/>
        </authorList>
    </citation>
    <scope>NUCLEOTIDE SEQUENCE [LARGE SCALE GENOMIC DNA]</scope>
</reference>
<proteinExistence type="predicted"/>
<dbReference type="EMBL" id="MFUH01000001">
    <property type="protein sequence ID" value="OGI82869.1"/>
    <property type="molecule type" value="Genomic_DNA"/>
</dbReference>
<organism evidence="2 3">
    <name type="scientific">Candidatus Nomurabacteria bacterium RIFCSPHIGHO2_02_FULL_42_24</name>
    <dbReference type="NCBI Taxonomy" id="1801757"/>
    <lineage>
        <taxon>Bacteria</taxon>
        <taxon>Candidatus Nomuraibacteriota</taxon>
    </lineage>
</organism>
<keyword evidence="1" id="KW-1133">Transmembrane helix</keyword>
<sequence length="169" mass="18262">MVILKLMKLTKLSPYRGSPEGRKPNNFGFTILFAILASAALLIMALGITNITYKEIILSGSAREAGHALFAADTGVECALYWRDTFIDGLGSAPECVSRTVDNFSPTPLRTTFDFEDASGHCAEVSVTPEFSVGVGTETFMQIISTGYNVDCLSISNKRAVSRVIEVLL</sequence>
<gene>
    <name evidence="2" type="ORF">A3B93_02235</name>
</gene>
<feature type="transmembrane region" description="Helical" evidence="1">
    <location>
        <begin position="27"/>
        <end position="53"/>
    </location>
</feature>